<keyword evidence="7 14" id="KW-0812">Transmembrane</keyword>
<dbReference type="SUPFAM" id="SSF55874">
    <property type="entry name" value="ATPase domain of HSP90 chaperone/DNA topoisomerase II/histidine kinase"/>
    <property type="match status" value="1"/>
</dbReference>
<gene>
    <name evidence="17" type="ORF">ACFFSY_28885</name>
</gene>
<dbReference type="Gene3D" id="1.10.287.130">
    <property type="match status" value="1"/>
</dbReference>
<accession>A0ABV5KXQ4</accession>
<evidence type="ECO:0000256" key="13">
    <source>
        <dbReference type="ARBA" id="ARBA00023136"/>
    </source>
</evidence>
<dbReference type="SMART" id="SM00387">
    <property type="entry name" value="HATPase_c"/>
    <property type="match status" value="1"/>
</dbReference>
<keyword evidence="9 17" id="KW-0418">Kinase</keyword>
<evidence type="ECO:0000256" key="14">
    <source>
        <dbReference type="SAM" id="Phobius"/>
    </source>
</evidence>
<evidence type="ECO:0000256" key="10">
    <source>
        <dbReference type="ARBA" id="ARBA00022840"/>
    </source>
</evidence>
<dbReference type="InterPro" id="IPR003661">
    <property type="entry name" value="HisK_dim/P_dom"/>
</dbReference>
<evidence type="ECO:0000259" key="15">
    <source>
        <dbReference type="PROSITE" id="PS50109"/>
    </source>
</evidence>
<keyword evidence="10" id="KW-0067">ATP-binding</keyword>
<dbReference type="CDD" id="cd00082">
    <property type="entry name" value="HisKA"/>
    <property type="match status" value="1"/>
</dbReference>
<dbReference type="Pfam" id="PF02518">
    <property type="entry name" value="HATPase_c"/>
    <property type="match status" value="1"/>
</dbReference>
<dbReference type="RefSeq" id="WP_377500739.1">
    <property type="nucleotide sequence ID" value="NZ_JBHMDO010000047.1"/>
</dbReference>
<keyword evidence="11 14" id="KW-1133">Transmembrane helix</keyword>
<dbReference type="InterPro" id="IPR005467">
    <property type="entry name" value="His_kinase_dom"/>
</dbReference>
<dbReference type="Proteomes" id="UP001589747">
    <property type="component" value="Unassembled WGS sequence"/>
</dbReference>
<organism evidence="17 18">
    <name type="scientific">Paenibacillus aurantiacus</name>
    <dbReference type="NCBI Taxonomy" id="1936118"/>
    <lineage>
        <taxon>Bacteria</taxon>
        <taxon>Bacillati</taxon>
        <taxon>Bacillota</taxon>
        <taxon>Bacilli</taxon>
        <taxon>Bacillales</taxon>
        <taxon>Paenibacillaceae</taxon>
        <taxon>Paenibacillus</taxon>
    </lineage>
</organism>
<evidence type="ECO:0000256" key="2">
    <source>
        <dbReference type="ARBA" id="ARBA00004651"/>
    </source>
</evidence>
<keyword evidence="8" id="KW-0547">Nucleotide-binding</keyword>
<dbReference type="InterPro" id="IPR050398">
    <property type="entry name" value="HssS/ArlS-like"/>
</dbReference>
<dbReference type="CDD" id="cd06225">
    <property type="entry name" value="HAMP"/>
    <property type="match status" value="1"/>
</dbReference>
<evidence type="ECO:0000256" key="8">
    <source>
        <dbReference type="ARBA" id="ARBA00022741"/>
    </source>
</evidence>
<evidence type="ECO:0000256" key="7">
    <source>
        <dbReference type="ARBA" id="ARBA00022692"/>
    </source>
</evidence>
<dbReference type="Pfam" id="PF00512">
    <property type="entry name" value="HisKA"/>
    <property type="match status" value="1"/>
</dbReference>
<name>A0ABV5KXQ4_9BACL</name>
<proteinExistence type="predicted"/>
<feature type="domain" description="Histidine kinase" evidence="15">
    <location>
        <begin position="137"/>
        <end position="355"/>
    </location>
</feature>
<evidence type="ECO:0000256" key="4">
    <source>
        <dbReference type="ARBA" id="ARBA00022475"/>
    </source>
</evidence>
<dbReference type="EC" id="2.7.13.3" evidence="3"/>
<protein>
    <recommendedName>
        <fullName evidence="3">histidine kinase</fullName>
        <ecNumber evidence="3">2.7.13.3</ecNumber>
    </recommendedName>
</protein>
<dbReference type="InterPro" id="IPR036097">
    <property type="entry name" value="HisK_dim/P_sf"/>
</dbReference>
<keyword evidence="13 14" id="KW-0472">Membrane</keyword>
<evidence type="ECO:0000256" key="3">
    <source>
        <dbReference type="ARBA" id="ARBA00012438"/>
    </source>
</evidence>
<dbReference type="GO" id="GO:0016301">
    <property type="term" value="F:kinase activity"/>
    <property type="evidence" value="ECO:0007669"/>
    <property type="project" value="UniProtKB-KW"/>
</dbReference>
<dbReference type="InterPro" id="IPR036890">
    <property type="entry name" value="HATPase_C_sf"/>
</dbReference>
<evidence type="ECO:0000259" key="16">
    <source>
        <dbReference type="PROSITE" id="PS50885"/>
    </source>
</evidence>
<dbReference type="PANTHER" id="PTHR45528">
    <property type="entry name" value="SENSOR HISTIDINE KINASE CPXA"/>
    <property type="match status" value="1"/>
</dbReference>
<dbReference type="PROSITE" id="PS50109">
    <property type="entry name" value="HIS_KIN"/>
    <property type="match status" value="1"/>
</dbReference>
<dbReference type="EMBL" id="JBHMDO010000047">
    <property type="protein sequence ID" value="MFB9329976.1"/>
    <property type="molecule type" value="Genomic_DNA"/>
</dbReference>
<keyword evidence="4" id="KW-1003">Cell membrane</keyword>
<keyword evidence="18" id="KW-1185">Reference proteome</keyword>
<evidence type="ECO:0000313" key="17">
    <source>
        <dbReference type="EMBL" id="MFB9329976.1"/>
    </source>
</evidence>
<keyword evidence="12" id="KW-0902">Two-component regulatory system</keyword>
<evidence type="ECO:0000256" key="11">
    <source>
        <dbReference type="ARBA" id="ARBA00022989"/>
    </source>
</evidence>
<dbReference type="Gene3D" id="3.30.565.10">
    <property type="entry name" value="Histidine kinase-like ATPase, C-terminal domain"/>
    <property type="match status" value="1"/>
</dbReference>
<keyword evidence="5" id="KW-0597">Phosphoprotein</keyword>
<feature type="domain" description="HAMP" evidence="16">
    <location>
        <begin position="70"/>
        <end position="122"/>
    </location>
</feature>
<evidence type="ECO:0000256" key="12">
    <source>
        <dbReference type="ARBA" id="ARBA00023012"/>
    </source>
</evidence>
<dbReference type="SUPFAM" id="SSF47384">
    <property type="entry name" value="Homodimeric domain of signal transducing histidine kinase"/>
    <property type="match status" value="1"/>
</dbReference>
<evidence type="ECO:0000256" key="5">
    <source>
        <dbReference type="ARBA" id="ARBA00022553"/>
    </source>
</evidence>
<dbReference type="Pfam" id="PF00672">
    <property type="entry name" value="HAMP"/>
    <property type="match status" value="1"/>
</dbReference>
<evidence type="ECO:0000313" key="18">
    <source>
        <dbReference type="Proteomes" id="UP001589747"/>
    </source>
</evidence>
<dbReference type="InterPro" id="IPR003660">
    <property type="entry name" value="HAMP_dom"/>
</dbReference>
<dbReference type="PROSITE" id="PS50885">
    <property type="entry name" value="HAMP"/>
    <property type="match status" value="1"/>
</dbReference>
<dbReference type="SMART" id="SM00304">
    <property type="entry name" value="HAMP"/>
    <property type="match status" value="1"/>
</dbReference>
<feature type="transmembrane region" description="Helical" evidence="14">
    <location>
        <begin position="12"/>
        <end position="30"/>
    </location>
</feature>
<dbReference type="SUPFAM" id="SSF158472">
    <property type="entry name" value="HAMP domain-like"/>
    <property type="match status" value="1"/>
</dbReference>
<dbReference type="InterPro" id="IPR003594">
    <property type="entry name" value="HATPase_dom"/>
</dbReference>
<dbReference type="SMART" id="SM00388">
    <property type="entry name" value="HisKA"/>
    <property type="match status" value="1"/>
</dbReference>
<comment type="subcellular location">
    <subcellularLocation>
        <location evidence="2">Cell membrane</location>
        <topology evidence="2">Multi-pass membrane protein</topology>
    </subcellularLocation>
</comment>
<feature type="transmembrane region" description="Helical" evidence="14">
    <location>
        <begin position="50"/>
        <end position="68"/>
    </location>
</feature>
<comment type="caution">
    <text evidence="17">The sequence shown here is derived from an EMBL/GenBank/DDBJ whole genome shotgun (WGS) entry which is preliminary data.</text>
</comment>
<evidence type="ECO:0000256" key="9">
    <source>
        <dbReference type="ARBA" id="ARBA00022777"/>
    </source>
</evidence>
<evidence type="ECO:0000256" key="1">
    <source>
        <dbReference type="ARBA" id="ARBA00000085"/>
    </source>
</evidence>
<sequence length="359" mass="40258">MTGWFQGIRAKFYGIFAGSIAGAVLTIVIVQSLLGRFAGWDAEQAEERYSFLYAAFFLLLTVIYFYLLSRRMLARIGEIRRTLAVIQAGNLDVHMTDAASDEIGELARSVNAMSASLRHSIERELRSERMRSEMVAGISHDLRTPLTSLSGYLGLLRGSLRHDLDASEEYAGICERKSRELTERIEELLAYSLRQYAAMPLRRELISARALAEQVMIDFIPRTEEEGVEWVIEGDGRVLVSADPKLLARVLHNLIDNGLTYGKEGGLLRITIRHADRKRQVELAIINYGPPIDVRDLPHIFDWNYRGRGASVPHADGNGIGLASARQIAELHDGRLEVASDSRETVFRLILPVPERAID</sequence>
<dbReference type="Gene3D" id="6.10.340.10">
    <property type="match status" value="1"/>
</dbReference>
<reference evidence="17 18" key="1">
    <citation type="submission" date="2024-09" db="EMBL/GenBank/DDBJ databases">
        <authorList>
            <person name="Sun Q."/>
            <person name="Mori K."/>
        </authorList>
    </citation>
    <scope>NUCLEOTIDE SEQUENCE [LARGE SCALE GENOMIC DNA]</scope>
    <source>
        <strain evidence="17 18">TISTR 2452</strain>
    </source>
</reference>
<comment type="catalytic activity">
    <reaction evidence="1">
        <text>ATP + protein L-histidine = ADP + protein N-phospho-L-histidine.</text>
        <dbReference type="EC" id="2.7.13.3"/>
    </reaction>
</comment>
<evidence type="ECO:0000256" key="6">
    <source>
        <dbReference type="ARBA" id="ARBA00022679"/>
    </source>
</evidence>
<dbReference type="PANTHER" id="PTHR45528:SF1">
    <property type="entry name" value="SENSOR HISTIDINE KINASE CPXA"/>
    <property type="match status" value="1"/>
</dbReference>
<keyword evidence="6" id="KW-0808">Transferase</keyword>